<name>A0ABQ5V5K5_9PROT</name>
<reference evidence="1" key="2">
    <citation type="submission" date="2023-01" db="EMBL/GenBank/DDBJ databases">
        <title>Draft genome sequence of Algimonas porphyrae strain NBRC 108216.</title>
        <authorList>
            <person name="Sun Q."/>
            <person name="Mori K."/>
        </authorList>
    </citation>
    <scope>NUCLEOTIDE SEQUENCE</scope>
    <source>
        <strain evidence="1">NBRC 108216</strain>
    </source>
</reference>
<evidence type="ECO:0000313" key="1">
    <source>
        <dbReference type="EMBL" id="GLQ21950.1"/>
    </source>
</evidence>
<protein>
    <submittedName>
        <fullName evidence="1">Uncharacterized protein</fullName>
    </submittedName>
</protein>
<reference evidence="1" key="1">
    <citation type="journal article" date="2014" name="Int. J. Syst. Evol. Microbiol.">
        <title>Complete genome of a new Firmicutes species belonging to the dominant human colonic microbiota ('Ruminococcus bicirculans') reveals two chromosomes and a selective capacity to utilize plant glucans.</title>
        <authorList>
            <consortium name="NISC Comparative Sequencing Program"/>
            <person name="Wegmann U."/>
            <person name="Louis P."/>
            <person name="Goesmann A."/>
            <person name="Henrissat B."/>
            <person name="Duncan S.H."/>
            <person name="Flint H.J."/>
        </authorList>
    </citation>
    <scope>NUCLEOTIDE SEQUENCE</scope>
    <source>
        <strain evidence="1">NBRC 108216</strain>
    </source>
</reference>
<organism evidence="1 2">
    <name type="scientific">Algimonas porphyrae</name>
    <dbReference type="NCBI Taxonomy" id="1128113"/>
    <lineage>
        <taxon>Bacteria</taxon>
        <taxon>Pseudomonadati</taxon>
        <taxon>Pseudomonadota</taxon>
        <taxon>Alphaproteobacteria</taxon>
        <taxon>Maricaulales</taxon>
        <taxon>Robiginitomaculaceae</taxon>
        <taxon>Algimonas</taxon>
    </lineage>
</organism>
<dbReference type="RefSeq" id="WP_284374060.1">
    <property type="nucleotide sequence ID" value="NZ_BSNJ01000008.1"/>
</dbReference>
<comment type="caution">
    <text evidence="1">The sequence shown here is derived from an EMBL/GenBank/DDBJ whole genome shotgun (WGS) entry which is preliminary data.</text>
</comment>
<dbReference type="EMBL" id="BSNJ01000008">
    <property type="protein sequence ID" value="GLQ21950.1"/>
    <property type="molecule type" value="Genomic_DNA"/>
</dbReference>
<evidence type="ECO:0000313" key="2">
    <source>
        <dbReference type="Proteomes" id="UP001161390"/>
    </source>
</evidence>
<accession>A0ABQ5V5K5</accession>
<sequence length="78" mass="8308">MIDPESGAMRKVFEPTPEASAKIVSEAMRRQAEGIPILPLLTPDMWGPMPGFITGVILSPDDGPIYVSGLGDALVKLD</sequence>
<dbReference type="Proteomes" id="UP001161390">
    <property type="component" value="Unassembled WGS sequence"/>
</dbReference>
<keyword evidence="2" id="KW-1185">Reference proteome</keyword>
<proteinExistence type="predicted"/>
<gene>
    <name evidence="1" type="ORF">GCM10007854_29050</name>
</gene>